<organism evidence="20 21">
    <name type="scientific">Marmota marmota marmota</name>
    <name type="common">Alpine marmot</name>
    <dbReference type="NCBI Taxonomy" id="9994"/>
    <lineage>
        <taxon>Eukaryota</taxon>
        <taxon>Metazoa</taxon>
        <taxon>Chordata</taxon>
        <taxon>Craniata</taxon>
        <taxon>Vertebrata</taxon>
        <taxon>Euteleostomi</taxon>
        <taxon>Mammalia</taxon>
        <taxon>Eutheria</taxon>
        <taxon>Euarchontoglires</taxon>
        <taxon>Glires</taxon>
        <taxon>Rodentia</taxon>
        <taxon>Sciuromorpha</taxon>
        <taxon>Sciuridae</taxon>
        <taxon>Xerinae</taxon>
        <taxon>Marmotini</taxon>
        <taxon>Marmota</taxon>
    </lineage>
</organism>
<feature type="signal peptide" evidence="18">
    <location>
        <begin position="1"/>
        <end position="25"/>
    </location>
</feature>
<reference evidence="20" key="2">
    <citation type="submission" date="2025-09" db="UniProtKB">
        <authorList>
            <consortium name="Ensembl"/>
        </authorList>
    </citation>
    <scope>IDENTIFICATION</scope>
</reference>
<dbReference type="Gene3D" id="1.10.225.10">
    <property type="entry name" value="Saposin-like"/>
    <property type="match status" value="1"/>
</dbReference>
<dbReference type="GO" id="GO:0050728">
    <property type="term" value="P:negative regulation of inflammatory response"/>
    <property type="evidence" value="ECO:0007669"/>
    <property type="project" value="TreeGrafter"/>
</dbReference>
<dbReference type="Pfam" id="PF20825">
    <property type="entry name" value="Saposin"/>
    <property type="match status" value="1"/>
</dbReference>
<keyword evidence="4" id="KW-0964">Secreted</keyword>
<accession>A0A8C5ZEU1</accession>
<dbReference type="PANTHER" id="PTHR15010:SF0">
    <property type="entry name" value="ACYLOXYACYL HYDROLASE"/>
    <property type="match status" value="1"/>
</dbReference>
<dbReference type="GO" id="GO:0009104">
    <property type="term" value="P:lipopolysaccharide catabolic process"/>
    <property type="evidence" value="ECO:0007669"/>
    <property type="project" value="TreeGrafter"/>
</dbReference>
<dbReference type="SUPFAM" id="SSF47862">
    <property type="entry name" value="Saposin"/>
    <property type="match status" value="1"/>
</dbReference>
<comment type="subcellular location">
    <subcellularLocation>
        <location evidence="2">Cytoplasmic vesicle</location>
    </subcellularLocation>
    <subcellularLocation>
        <location evidence="3">Secreted</location>
    </subcellularLocation>
</comment>
<comment type="catalytic activity">
    <reaction evidence="14">
        <text>a 3-(acyloxy)acyl derivative of bacterial toxin + H2O = a 3-hydroxyacyl derivative of bacterial toxin + a fatty acid + H(+)</text>
        <dbReference type="Rhea" id="RHEA:12032"/>
        <dbReference type="ChEBI" id="CHEBI:15377"/>
        <dbReference type="ChEBI" id="CHEBI:15378"/>
        <dbReference type="ChEBI" id="CHEBI:28868"/>
        <dbReference type="ChEBI" id="CHEBI:136853"/>
        <dbReference type="ChEBI" id="CHEBI:140675"/>
        <dbReference type="EC" id="3.1.1.77"/>
    </reaction>
</comment>
<evidence type="ECO:0000256" key="7">
    <source>
        <dbReference type="ARBA" id="ARBA00022801"/>
    </source>
</evidence>
<dbReference type="FunFam" id="1.10.225.10:FF:000009">
    <property type="entry name" value="Acyloxyacyl hydrolase"/>
    <property type="match status" value="1"/>
</dbReference>
<keyword evidence="10" id="KW-0865">Zymogen</keyword>
<keyword evidence="11" id="KW-1015">Disulfide bond</keyword>
<dbReference type="AlphaFoldDB" id="A0A8C5ZEU1"/>
<name>A0A8C5ZEU1_MARMA</name>
<dbReference type="GO" id="GO:0005509">
    <property type="term" value="F:calcium ion binding"/>
    <property type="evidence" value="ECO:0007669"/>
    <property type="project" value="TreeGrafter"/>
</dbReference>
<dbReference type="Ensembl" id="ENSMMMT00000014938.1">
    <property type="protein sequence ID" value="ENSMMMP00000013085.1"/>
    <property type="gene ID" value="ENSMMMG00000011648.1"/>
</dbReference>
<reference evidence="20" key="1">
    <citation type="submission" date="2025-08" db="UniProtKB">
        <authorList>
            <consortium name="Ensembl"/>
        </authorList>
    </citation>
    <scope>IDENTIFICATION</scope>
</reference>
<evidence type="ECO:0000256" key="13">
    <source>
        <dbReference type="ARBA" id="ARBA00023329"/>
    </source>
</evidence>
<dbReference type="GO" id="GO:0031410">
    <property type="term" value="C:cytoplasmic vesicle"/>
    <property type="evidence" value="ECO:0007669"/>
    <property type="project" value="UniProtKB-SubCell"/>
</dbReference>
<keyword evidence="12" id="KW-0325">Glycoprotein</keyword>
<gene>
    <name evidence="20" type="primary">AOAH</name>
</gene>
<evidence type="ECO:0000256" key="18">
    <source>
        <dbReference type="SAM" id="SignalP"/>
    </source>
</evidence>
<dbReference type="SMART" id="SM00741">
    <property type="entry name" value="SapB"/>
    <property type="match status" value="1"/>
</dbReference>
<keyword evidence="5" id="KW-0479">Metal-binding</keyword>
<evidence type="ECO:0000313" key="20">
    <source>
        <dbReference type="Ensembl" id="ENSMMMP00000013085.1"/>
    </source>
</evidence>
<dbReference type="PROSITE" id="PS50015">
    <property type="entry name" value="SAP_B"/>
    <property type="match status" value="1"/>
</dbReference>
<evidence type="ECO:0000256" key="9">
    <source>
        <dbReference type="ARBA" id="ARBA00023098"/>
    </source>
</evidence>
<keyword evidence="9" id="KW-0443">Lipid metabolism</keyword>
<feature type="domain" description="Saposin B-type" evidence="19">
    <location>
        <begin position="38"/>
        <end position="119"/>
    </location>
</feature>
<evidence type="ECO:0000256" key="17">
    <source>
        <dbReference type="ARBA" id="ARBA00071736"/>
    </source>
</evidence>
<evidence type="ECO:0000256" key="10">
    <source>
        <dbReference type="ARBA" id="ARBA00023145"/>
    </source>
</evidence>
<evidence type="ECO:0000256" key="6">
    <source>
        <dbReference type="ARBA" id="ARBA00022729"/>
    </source>
</evidence>
<dbReference type="PANTHER" id="PTHR15010">
    <property type="entry name" value="ACYLOXYACYL HYDROLASE"/>
    <property type="match status" value="1"/>
</dbReference>
<dbReference type="Proteomes" id="UP000694407">
    <property type="component" value="Unplaced"/>
</dbReference>
<evidence type="ECO:0000256" key="8">
    <source>
        <dbReference type="ARBA" id="ARBA00022837"/>
    </source>
</evidence>
<evidence type="ECO:0000256" key="4">
    <source>
        <dbReference type="ARBA" id="ARBA00022525"/>
    </source>
</evidence>
<dbReference type="GeneTree" id="ENSGT00390000008427"/>
<evidence type="ECO:0000256" key="14">
    <source>
        <dbReference type="ARBA" id="ARBA00050492"/>
    </source>
</evidence>
<evidence type="ECO:0000256" key="1">
    <source>
        <dbReference type="ARBA" id="ARBA00001913"/>
    </source>
</evidence>
<dbReference type="InterPro" id="IPR008139">
    <property type="entry name" value="SaposinB_dom"/>
</dbReference>
<protein>
    <recommendedName>
        <fullName evidence="17">Acyloxyacyl hydrolase</fullName>
        <ecNumber evidence="16">3.1.1.77</ecNumber>
    </recommendedName>
</protein>
<keyword evidence="7" id="KW-0378">Hydrolase</keyword>
<dbReference type="InterPro" id="IPR048593">
    <property type="entry name" value="AOAH_Saposin_N"/>
</dbReference>
<keyword evidence="6 18" id="KW-0732">Signal</keyword>
<keyword evidence="21" id="KW-1185">Reference proteome</keyword>
<dbReference type="InterPro" id="IPR039676">
    <property type="entry name" value="AOAH"/>
</dbReference>
<evidence type="ECO:0000256" key="15">
    <source>
        <dbReference type="ARBA" id="ARBA00061991"/>
    </source>
</evidence>
<comment type="subunit">
    <text evidence="15">Heterodimer of the large and small subunits; disulfide-linked.</text>
</comment>
<keyword evidence="13" id="KW-0968">Cytoplasmic vesicle</keyword>
<dbReference type="InterPro" id="IPR011001">
    <property type="entry name" value="Saposin-like"/>
</dbReference>
<evidence type="ECO:0000313" key="21">
    <source>
        <dbReference type="Proteomes" id="UP000694407"/>
    </source>
</evidence>
<proteinExistence type="predicted"/>
<feature type="chain" id="PRO_5034754343" description="Acyloxyacyl hydrolase" evidence="18">
    <location>
        <begin position="26"/>
        <end position="146"/>
    </location>
</feature>
<evidence type="ECO:0000256" key="3">
    <source>
        <dbReference type="ARBA" id="ARBA00004613"/>
    </source>
</evidence>
<dbReference type="GO" id="GO:0005576">
    <property type="term" value="C:extracellular region"/>
    <property type="evidence" value="ECO:0007669"/>
    <property type="project" value="UniProtKB-SubCell"/>
</dbReference>
<evidence type="ECO:0000256" key="16">
    <source>
        <dbReference type="ARBA" id="ARBA00067034"/>
    </source>
</evidence>
<evidence type="ECO:0000256" key="12">
    <source>
        <dbReference type="ARBA" id="ARBA00023180"/>
    </source>
</evidence>
<comment type="cofactor">
    <cofactor evidence="1">
        <name>Ca(2+)</name>
        <dbReference type="ChEBI" id="CHEBI:29108"/>
    </cofactor>
</comment>
<evidence type="ECO:0000256" key="2">
    <source>
        <dbReference type="ARBA" id="ARBA00004541"/>
    </source>
</evidence>
<evidence type="ECO:0000259" key="19">
    <source>
        <dbReference type="PROSITE" id="PS50015"/>
    </source>
</evidence>
<sequence length="146" mass="16121">MNSPWKALLAARLLLLLSLHSWASAVSYIDQHSTSHSNGHTCVGCVLVVSVVEQLAQVHNSTIQASMERLCSYLPKKLFLKTTCYLMVHKFGSDIIKLLEAGMNADVVCHTLEFCKQNTGQPLCHLYLLPRSDQLIPGCPGLSDQQ</sequence>
<keyword evidence="8" id="KW-0106">Calcium</keyword>
<dbReference type="EC" id="3.1.1.77" evidence="16"/>
<dbReference type="GO" id="GO:0050528">
    <property type="term" value="F:acyloxyacyl hydrolase activity"/>
    <property type="evidence" value="ECO:0007669"/>
    <property type="project" value="UniProtKB-EC"/>
</dbReference>
<evidence type="ECO:0000256" key="5">
    <source>
        <dbReference type="ARBA" id="ARBA00022723"/>
    </source>
</evidence>
<evidence type="ECO:0000256" key="11">
    <source>
        <dbReference type="ARBA" id="ARBA00023157"/>
    </source>
</evidence>